<accession>A0A939JBB1</accession>
<keyword evidence="1" id="KW-0472">Membrane</keyword>
<dbReference type="Pfam" id="PF00563">
    <property type="entry name" value="EAL"/>
    <property type="match status" value="1"/>
</dbReference>
<dbReference type="InterPro" id="IPR001633">
    <property type="entry name" value="EAL_dom"/>
</dbReference>
<proteinExistence type="predicted"/>
<dbReference type="InterPro" id="IPR035919">
    <property type="entry name" value="EAL_sf"/>
</dbReference>
<dbReference type="InterPro" id="IPR050706">
    <property type="entry name" value="Cyclic-di-GMP_PDE-like"/>
</dbReference>
<dbReference type="SUPFAM" id="SSF141868">
    <property type="entry name" value="EAL domain-like"/>
    <property type="match status" value="1"/>
</dbReference>
<evidence type="ECO:0000313" key="4">
    <source>
        <dbReference type="Proteomes" id="UP000664779"/>
    </source>
</evidence>
<comment type="caution">
    <text evidence="3">The sequence shown here is derived from an EMBL/GenBank/DDBJ whole genome shotgun (WGS) entry which is preliminary data.</text>
</comment>
<reference evidence="3" key="1">
    <citation type="submission" date="2021-03" db="EMBL/GenBank/DDBJ databases">
        <title>Roseibium sp. CAU 1637 isolated from Incheon.</title>
        <authorList>
            <person name="Kim W."/>
        </authorList>
    </citation>
    <scope>NUCLEOTIDE SEQUENCE</scope>
    <source>
        <strain evidence="3">CAU 1637</strain>
    </source>
</reference>
<gene>
    <name evidence="3" type="ORF">J0X15_18735</name>
</gene>
<dbReference type="RefSeq" id="WP_206944193.1">
    <property type="nucleotide sequence ID" value="NZ_JAFLNF010000010.1"/>
</dbReference>
<dbReference type="PANTHER" id="PTHR33121:SF81">
    <property type="entry name" value="CYCLIC DI-GMP PHOSPHODIESTERASE PDEB-RELATED"/>
    <property type="match status" value="1"/>
</dbReference>
<sequence length="539" mass="60023">MSRTAVPGSVPKFWLVAVSLFLFALCLISVVLLTKNEEERELRYEAELLVRNVLDALQERERVFRDPILVASGDCSEASLATFRETLFGFTLLTDIVVFEEAGDAILCSATMGALKEPHVVVGREIESLVYLHRQIIVDVRLPFLPQVAGHHLERRRRIGVILDPKRARGHVPDHRWQVYSVDLSGAFIAHVHGNPMLRELAARNTLTSFFWATVTHCNKDLGVFCVVTANSPLSVARNQRLMIVLGGLTSLCIAVLFYLVSKRSLEKRLSVSGRILRALRHQGKGFACHYQPIIDMNTGRVAGCEVLARFEDEYGRLSPLDFIHVIEREGKSWAFTEMLFRIVLRELESLGSLPDGFRLSLNFYPADLCDKNLQRIKGCSALAGLRQRNIQIVCEILETGMGHGNGMVETFRWLKQAGLDVAIDDFGTGYSNLQQLQQVDADYLKIDKSFTDEIDPARKSVKGSFFRHIVAIGEEAGIAMIAEGVETPAQVQALAAYGIPYAQGYYFSRPVPAVEFAKIIGHCYPVSANSQVAATARS</sequence>
<dbReference type="PROSITE" id="PS50883">
    <property type="entry name" value="EAL"/>
    <property type="match status" value="1"/>
</dbReference>
<evidence type="ECO:0000256" key="1">
    <source>
        <dbReference type="SAM" id="Phobius"/>
    </source>
</evidence>
<dbReference type="Gene3D" id="3.20.20.450">
    <property type="entry name" value="EAL domain"/>
    <property type="match status" value="1"/>
</dbReference>
<protein>
    <submittedName>
        <fullName evidence="3">EAL domain-containing protein</fullName>
    </submittedName>
</protein>
<dbReference type="SMART" id="SM00052">
    <property type="entry name" value="EAL"/>
    <property type="match status" value="1"/>
</dbReference>
<dbReference type="Proteomes" id="UP000664779">
    <property type="component" value="Unassembled WGS sequence"/>
</dbReference>
<keyword evidence="4" id="KW-1185">Reference proteome</keyword>
<evidence type="ECO:0000259" key="2">
    <source>
        <dbReference type="PROSITE" id="PS50883"/>
    </source>
</evidence>
<evidence type="ECO:0000313" key="3">
    <source>
        <dbReference type="EMBL" id="MBO0347273.1"/>
    </source>
</evidence>
<dbReference type="CDD" id="cd01948">
    <property type="entry name" value="EAL"/>
    <property type="match status" value="1"/>
</dbReference>
<keyword evidence="1" id="KW-0812">Transmembrane</keyword>
<feature type="transmembrane region" description="Helical" evidence="1">
    <location>
        <begin position="242"/>
        <end position="261"/>
    </location>
</feature>
<feature type="transmembrane region" description="Helical" evidence="1">
    <location>
        <begin position="12"/>
        <end position="33"/>
    </location>
</feature>
<organism evidence="3 4">
    <name type="scientific">Roseibium limicola</name>
    <dbReference type="NCBI Taxonomy" id="2816037"/>
    <lineage>
        <taxon>Bacteria</taxon>
        <taxon>Pseudomonadati</taxon>
        <taxon>Pseudomonadota</taxon>
        <taxon>Alphaproteobacteria</taxon>
        <taxon>Hyphomicrobiales</taxon>
        <taxon>Stappiaceae</taxon>
        <taxon>Roseibium</taxon>
    </lineage>
</organism>
<dbReference type="AlphaFoldDB" id="A0A939JBB1"/>
<name>A0A939JBB1_9HYPH</name>
<keyword evidence="1" id="KW-1133">Transmembrane helix</keyword>
<dbReference type="PANTHER" id="PTHR33121">
    <property type="entry name" value="CYCLIC DI-GMP PHOSPHODIESTERASE PDEF"/>
    <property type="match status" value="1"/>
</dbReference>
<dbReference type="GO" id="GO:0071111">
    <property type="term" value="F:cyclic-guanylate-specific phosphodiesterase activity"/>
    <property type="evidence" value="ECO:0007669"/>
    <property type="project" value="InterPro"/>
</dbReference>
<feature type="domain" description="EAL" evidence="2">
    <location>
        <begin position="269"/>
        <end position="525"/>
    </location>
</feature>
<dbReference type="EMBL" id="JAFLNF010000010">
    <property type="protein sequence ID" value="MBO0347273.1"/>
    <property type="molecule type" value="Genomic_DNA"/>
</dbReference>